<accession>A0ABP5NL20</accession>
<evidence type="ECO:0000256" key="2">
    <source>
        <dbReference type="ARBA" id="ARBA00009045"/>
    </source>
</evidence>
<evidence type="ECO:0000256" key="3">
    <source>
        <dbReference type="ARBA" id="ARBA00022670"/>
    </source>
</evidence>
<evidence type="ECO:0000313" key="10">
    <source>
        <dbReference type="EMBL" id="GAA2200269.1"/>
    </source>
</evidence>
<keyword evidence="7 8" id="KW-0472">Membrane</keyword>
<feature type="transmembrane region" description="Helical" evidence="8">
    <location>
        <begin position="127"/>
        <end position="146"/>
    </location>
</feature>
<feature type="transmembrane region" description="Helical" evidence="8">
    <location>
        <begin position="99"/>
        <end position="121"/>
    </location>
</feature>
<feature type="transmembrane region" description="Helical" evidence="8">
    <location>
        <begin position="73"/>
        <end position="92"/>
    </location>
</feature>
<evidence type="ECO:0000313" key="11">
    <source>
        <dbReference type="Proteomes" id="UP001500432"/>
    </source>
</evidence>
<name>A0ABP5NL20_9MICC</name>
<evidence type="ECO:0000256" key="6">
    <source>
        <dbReference type="ARBA" id="ARBA00022989"/>
    </source>
</evidence>
<dbReference type="SUPFAM" id="SSF144091">
    <property type="entry name" value="Rhomboid-like"/>
    <property type="match status" value="1"/>
</dbReference>
<dbReference type="InterPro" id="IPR035952">
    <property type="entry name" value="Rhomboid-like_sf"/>
</dbReference>
<keyword evidence="11" id="KW-1185">Reference proteome</keyword>
<protein>
    <submittedName>
        <fullName evidence="10">Rhomboid family intramembrane serine protease</fullName>
    </submittedName>
</protein>
<reference evidence="11" key="1">
    <citation type="journal article" date="2019" name="Int. J. Syst. Evol. Microbiol.">
        <title>The Global Catalogue of Microorganisms (GCM) 10K type strain sequencing project: providing services to taxonomists for standard genome sequencing and annotation.</title>
        <authorList>
            <consortium name="The Broad Institute Genomics Platform"/>
            <consortium name="The Broad Institute Genome Sequencing Center for Infectious Disease"/>
            <person name="Wu L."/>
            <person name="Ma J."/>
        </authorList>
    </citation>
    <scope>NUCLEOTIDE SEQUENCE [LARGE SCALE GENOMIC DNA]</scope>
    <source>
        <strain evidence="11">JCM 16034</strain>
    </source>
</reference>
<feature type="transmembrane region" description="Helical" evidence="8">
    <location>
        <begin position="178"/>
        <end position="197"/>
    </location>
</feature>
<evidence type="ECO:0000256" key="8">
    <source>
        <dbReference type="SAM" id="Phobius"/>
    </source>
</evidence>
<dbReference type="Pfam" id="PF01694">
    <property type="entry name" value="Rhomboid"/>
    <property type="match status" value="1"/>
</dbReference>
<evidence type="ECO:0000256" key="4">
    <source>
        <dbReference type="ARBA" id="ARBA00022692"/>
    </source>
</evidence>
<feature type="domain" description="Peptidase S54 rhomboid" evidence="9">
    <location>
        <begin position="61"/>
        <end position="198"/>
    </location>
</feature>
<evidence type="ECO:0000256" key="1">
    <source>
        <dbReference type="ARBA" id="ARBA00004141"/>
    </source>
</evidence>
<feature type="transmembrane region" description="Helical" evidence="8">
    <location>
        <begin position="20"/>
        <end position="44"/>
    </location>
</feature>
<comment type="caution">
    <text evidence="10">The sequence shown here is derived from an EMBL/GenBank/DDBJ whole genome shotgun (WGS) entry which is preliminary data.</text>
</comment>
<dbReference type="RefSeq" id="WP_344299564.1">
    <property type="nucleotide sequence ID" value="NZ_BAAAQW010000005.1"/>
</dbReference>
<feature type="transmembrane region" description="Helical" evidence="8">
    <location>
        <begin position="153"/>
        <end position="172"/>
    </location>
</feature>
<dbReference type="EMBL" id="BAAAQW010000005">
    <property type="protein sequence ID" value="GAA2200269.1"/>
    <property type="molecule type" value="Genomic_DNA"/>
</dbReference>
<keyword evidence="6 8" id="KW-1133">Transmembrane helix</keyword>
<comment type="similarity">
    <text evidence="2">Belongs to the peptidase S54 family.</text>
</comment>
<organism evidence="10 11">
    <name type="scientific">Sinomonas flava</name>
    <dbReference type="NCBI Taxonomy" id="496857"/>
    <lineage>
        <taxon>Bacteria</taxon>
        <taxon>Bacillati</taxon>
        <taxon>Actinomycetota</taxon>
        <taxon>Actinomycetes</taxon>
        <taxon>Micrococcales</taxon>
        <taxon>Micrococcaceae</taxon>
        <taxon>Sinomonas</taxon>
    </lineage>
</organism>
<evidence type="ECO:0000259" key="9">
    <source>
        <dbReference type="Pfam" id="PF01694"/>
    </source>
</evidence>
<dbReference type="GO" id="GO:0008233">
    <property type="term" value="F:peptidase activity"/>
    <property type="evidence" value="ECO:0007669"/>
    <property type="project" value="UniProtKB-KW"/>
</dbReference>
<evidence type="ECO:0000256" key="5">
    <source>
        <dbReference type="ARBA" id="ARBA00022801"/>
    </source>
</evidence>
<dbReference type="Gene3D" id="1.20.1540.10">
    <property type="entry name" value="Rhomboid-like"/>
    <property type="match status" value="1"/>
</dbReference>
<dbReference type="PANTHER" id="PTHR43066">
    <property type="entry name" value="RHOMBOID-RELATED PROTEIN"/>
    <property type="match status" value="1"/>
</dbReference>
<sequence>MVGRASVGQAELASRARAGIVTMAAVVAVLYAIQLANMLTFGWLSLTFGIRPRDVTSLPDILTSPLVHDASSWNHLAANTLPLVVFGFLAFLSGLRQFLTAIALSWLASGVGVWLFGGSLFGHSVTVGASGVIFGLFGFLLVRGFFNRSWWQILLAVVLLLAYGSVLLGVLPTVGRGISWQAHLFGLAGGVVAALVMRPQRPHRAIS</sequence>
<gene>
    <name evidence="10" type="ORF">GCM10009849_20080</name>
</gene>
<keyword evidence="5" id="KW-0378">Hydrolase</keyword>
<proteinExistence type="inferred from homology"/>
<keyword evidence="4 8" id="KW-0812">Transmembrane</keyword>
<dbReference type="Proteomes" id="UP001500432">
    <property type="component" value="Unassembled WGS sequence"/>
</dbReference>
<evidence type="ECO:0000256" key="7">
    <source>
        <dbReference type="ARBA" id="ARBA00023136"/>
    </source>
</evidence>
<dbReference type="GO" id="GO:0006508">
    <property type="term" value="P:proteolysis"/>
    <property type="evidence" value="ECO:0007669"/>
    <property type="project" value="UniProtKB-KW"/>
</dbReference>
<comment type="subcellular location">
    <subcellularLocation>
        <location evidence="1">Membrane</location>
        <topology evidence="1">Multi-pass membrane protein</topology>
    </subcellularLocation>
</comment>
<dbReference type="InterPro" id="IPR022764">
    <property type="entry name" value="Peptidase_S54_rhomboid_dom"/>
</dbReference>
<keyword evidence="3 10" id="KW-0645">Protease</keyword>
<dbReference type="PANTHER" id="PTHR43066:SF1">
    <property type="entry name" value="RHOMBOID PROTEIN 2"/>
    <property type="match status" value="1"/>
</dbReference>